<evidence type="ECO:0000313" key="2">
    <source>
        <dbReference type="Proteomes" id="UP001152888"/>
    </source>
</evidence>
<comment type="caution">
    <text evidence="1">The sequence shown here is derived from an EMBL/GenBank/DDBJ whole genome shotgun (WGS) entry which is preliminary data.</text>
</comment>
<sequence length="32" mass="3893">MTHGLKSDCWDTAFVIRCFEHRYKIKNAHVVW</sequence>
<keyword evidence="2" id="KW-1185">Reference proteome</keyword>
<proteinExistence type="predicted"/>
<dbReference type="AlphaFoldDB" id="A0A9P0NUH4"/>
<accession>A0A9P0NUH4</accession>
<evidence type="ECO:0000313" key="1">
    <source>
        <dbReference type="EMBL" id="CAH1954504.1"/>
    </source>
</evidence>
<protein>
    <submittedName>
        <fullName evidence="1">Uncharacterized protein</fullName>
    </submittedName>
</protein>
<organism evidence="1 2">
    <name type="scientific">Acanthoscelides obtectus</name>
    <name type="common">Bean weevil</name>
    <name type="synonym">Bruchus obtectus</name>
    <dbReference type="NCBI Taxonomy" id="200917"/>
    <lineage>
        <taxon>Eukaryota</taxon>
        <taxon>Metazoa</taxon>
        <taxon>Ecdysozoa</taxon>
        <taxon>Arthropoda</taxon>
        <taxon>Hexapoda</taxon>
        <taxon>Insecta</taxon>
        <taxon>Pterygota</taxon>
        <taxon>Neoptera</taxon>
        <taxon>Endopterygota</taxon>
        <taxon>Coleoptera</taxon>
        <taxon>Polyphaga</taxon>
        <taxon>Cucujiformia</taxon>
        <taxon>Chrysomeloidea</taxon>
        <taxon>Chrysomelidae</taxon>
        <taxon>Bruchinae</taxon>
        <taxon>Bruchini</taxon>
        <taxon>Acanthoscelides</taxon>
    </lineage>
</organism>
<name>A0A9P0NUH4_ACAOB</name>
<reference evidence="1" key="1">
    <citation type="submission" date="2022-03" db="EMBL/GenBank/DDBJ databases">
        <authorList>
            <person name="Sayadi A."/>
        </authorList>
    </citation>
    <scope>NUCLEOTIDE SEQUENCE</scope>
</reference>
<gene>
    <name evidence="1" type="ORF">ACAOBT_LOCUS577</name>
</gene>
<dbReference type="EMBL" id="CAKOFQ010006655">
    <property type="protein sequence ID" value="CAH1954504.1"/>
    <property type="molecule type" value="Genomic_DNA"/>
</dbReference>
<dbReference type="Proteomes" id="UP001152888">
    <property type="component" value="Unassembled WGS sequence"/>
</dbReference>